<proteinExistence type="predicted"/>
<evidence type="ECO:0000313" key="3">
    <source>
        <dbReference type="Proteomes" id="UP000234632"/>
    </source>
</evidence>
<comment type="caution">
    <text evidence="2">The sequence shown here is derived from an EMBL/GenBank/DDBJ whole genome shotgun (WGS) entry which is preliminary data.</text>
</comment>
<dbReference type="Proteomes" id="UP000234632">
    <property type="component" value="Unassembled WGS sequence"/>
</dbReference>
<gene>
    <name evidence="2" type="ORF">AUQ48_13250</name>
</gene>
<dbReference type="AlphaFoldDB" id="A0A2N4T489"/>
<dbReference type="EMBL" id="LOMZ01000001">
    <property type="protein sequence ID" value="PLC13013.1"/>
    <property type="molecule type" value="Genomic_DNA"/>
</dbReference>
<feature type="compositionally biased region" description="Low complexity" evidence="1">
    <location>
        <begin position="108"/>
        <end position="131"/>
    </location>
</feature>
<protein>
    <submittedName>
        <fullName evidence="2">Uncharacterized protein</fullName>
    </submittedName>
</protein>
<feature type="region of interest" description="Disordered" evidence="1">
    <location>
        <begin position="108"/>
        <end position="160"/>
    </location>
</feature>
<accession>A0A2N4T489</accession>
<evidence type="ECO:0000313" key="2">
    <source>
        <dbReference type="EMBL" id="PLC13013.1"/>
    </source>
</evidence>
<name>A0A2N4T489_9MICC</name>
<reference evidence="2 3" key="1">
    <citation type="submission" date="2015-12" db="EMBL/GenBank/DDBJ databases">
        <authorList>
            <person name="Shamseldin A."/>
            <person name="Moawad H."/>
            <person name="Abd El-Rahim W.M."/>
            <person name="Sadowsky M.J."/>
        </authorList>
    </citation>
    <scope>NUCLEOTIDE SEQUENCE [LARGE SCALE GENOMIC DNA]</scope>
    <source>
        <strain evidence="2 3">S43</strain>
    </source>
</reference>
<evidence type="ECO:0000256" key="1">
    <source>
        <dbReference type="SAM" id="MobiDB-lite"/>
    </source>
</evidence>
<organism evidence="2 3">
    <name type="scientific">Kocuria flava</name>
    <dbReference type="NCBI Taxonomy" id="446860"/>
    <lineage>
        <taxon>Bacteria</taxon>
        <taxon>Bacillati</taxon>
        <taxon>Actinomycetota</taxon>
        <taxon>Actinomycetes</taxon>
        <taxon>Micrococcales</taxon>
        <taxon>Micrococcaceae</taxon>
        <taxon>Kocuria</taxon>
    </lineage>
</organism>
<sequence length="160" mass="16800">MRSIRHRLAGPWALRDAAMRSGATPATKAAAAAASRLLTWCSPINRERTGWAEPSGRCRVNSGLPPGPRRTPEACTRAAGTSGWVFSGDSPKNTTGAAVRACMRRTAGSSSLSTATPSAPRASTSSPLARAMFATPPNSPAWAEPTHSTIPMSGRTMRQR</sequence>